<dbReference type="InterPro" id="IPR053772">
    <property type="entry name" value="At1g61320/At1g61330-like"/>
</dbReference>
<dbReference type="Gene3D" id="3.80.10.10">
    <property type="entry name" value="Ribonuclease Inhibitor"/>
    <property type="match status" value="1"/>
</dbReference>
<keyword evidence="4" id="KW-1185">Reference proteome</keyword>
<reference evidence="3" key="1">
    <citation type="submission" date="2022-12" db="EMBL/GenBank/DDBJ databases">
        <title>Draft genome assemblies for two species of Escallonia (Escalloniales).</title>
        <authorList>
            <person name="Chanderbali A."/>
            <person name="Dervinis C."/>
            <person name="Anghel I."/>
            <person name="Soltis D."/>
            <person name="Soltis P."/>
            <person name="Zapata F."/>
        </authorList>
    </citation>
    <scope>NUCLEOTIDE SEQUENCE</scope>
    <source>
        <strain evidence="3">UCBG92.1500</strain>
        <tissue evidence="3">Leaf</tissue>
    </source>
</reference>
<evidence type="ECO:0000259" key="1">
    <source>
        <dbReference type="Pfam" id="PF00646"/>
    </source>
</evidence>
<dbReference type="Pfam" id="PF23622">
    <property type="entry name" value="LRR_At1g61320_AtMIF1"/>
    <property type="match status" value="1"/>
</dbReference>
<name>A0AA88RR95_9ASTE</name>
<proteinExistence type="predicted"/>
<feature type="domain" description="At1g61320/AtMIF1 LRR" evidence="2">
    <location>
        <begin position="253"/>
        <end position="463"/>
    </location>
</feature>
<evidence type="ECO:0008006" key="5">
    <source>
        <dbReference type="Google" id="ProtNLM"/>
    </source>
</evidence>
<comment type="caution">
    <text evidence="3">The sequence shown here is derived from an EMBL/GenBank/DDBJ whole genome shotgun (WGS) entry which is preliminary data.</text>
</comment>
<protein>
    <recommendedName>
        <fullName evidence="5">F-box domain-containing protein</fullName>
    </recommendedName>
</protein>
<dbReference type="SUPFAM" id="SSF81383">
    <property type="entry name" value="F-box domain"/>
    <property type="match status" value="1"/>
</dbReference>
<feature type="domain" description="F-box" evidence="1">
    <location>
        <begin position="34"/>
        <end position="73"/>
    </location>
</feature>
<dbReference type="InterPro" id="IPR032675">
    <property type="entry name" value="LRR_dom_sf"/>
</dbReference>
<dbReference type="AlphaFoldDB" id="A0AA88RR95"/>
<dbReference type="Pfam" id="PF00646">
    <property type="entry name" value="F-box"/>
    <property type="match status" value="1"/>
</dbReference>
<gene>
    <name evidence="3" type="ORF">RJ640_027918</name>
</gene>
<organism evidence="3 4">
    <name type="scientific">Escallonia rubra</name>
    <dbReference type="NCBI Taxonomy" id="112253"/>
    <lineage>
        <taxon>Eukaryota</taxon>
        <taxon>Viridiplantae</taxon>
        <taxon>Streptophyta</taxon>
        <taxon>Embryophyta</taxon>
        <taxon>Tracheophyta</taxon>
        <taxon>Spermatophyta</taxon>
        <taxon>Magnoliopsida</taxon>
        <taxon>eudicotyledons</taxon>
        <taxon>Gunneridae</taxon>
        <taxon>Pentapetalae</taxon>
        <taxon>asterids</taxon>
        <taxon>campanulids</taxon>
        <taxon>Escalloniales</taxon>
        <taxon>Escalloniaceae</taxon>
        <taxon>Escallonia</taxon>
    </lineage>
</organism>
<dbReference type="PANTHER" id="PTHR34145:SF51">
    <property type="entry name" value="FBD DOMAIN-CONTAINING PROTEIN"/>
    <property type="match status" value="1"/>
</dbReference>
<dbReference type="Proteomes" id="UP001187471">
    <property type="component" value="Unassembled WGS sequence"/>
</dbReference>
<accession>A0AA88RR95</accession>
<dbReference type="EMBL" id="JAVXUO010000957">
    <property type="protein sequence ID" value="KAK2987666.1"/>
    <property type="molecule type" value="Genomic_DNA"/>
</dbReference>
<dbReference type="InterPro" id="IPR001810">
    <property type="entry name" value="F-box_dom"/>
</dbReference>
<dbReference type="InterPro" id="IPR055357">
    <property type="entry name" value="LRR_At1g61320_AtMIF1"/>
</dbReference>
<evidence type="ECO:0000259" key="2">
    <source>
        <dbReference type="Pfam" id="PF23622"/>
    </source>
</evidence>
<dbReference type="PANTHER" id="PTHR34145">
    <property type="entry name" value="OS02G0105600 PROTEIN"/>
    <property type="match status" value="1"/>
</dbReference>
<evidence type="ECO:0000313" key="4">
    <source>
        <dbReference type="Proteomes" id="UP001187471"/>
    </source>
</evidence>
<dbReference type="InterPro" id="IPR036047">
    <property type="entry name" value="F-box-like_dom_sf"/>
</dbReference>
<sequence>MDSGGGCVLAECRQPIRRRSVDLHDDPDGGVDRISGLPEPIMHHIMSSLPTEDATHVSILSHNCRNLWKSYPILDFDQRLVEKASGTSSKKETEEFLDYLSKSIRCHSLNSALQKIRLHVNLRCFTKPRTGGLRKSQNYKRLPADDRIDSAINFALENSVKELDLSIGSEDMNGSVVPYSLPETFFSGKLHFNRNLILRRCDDPKCIKLSGAKLKMVEVDQCSDVERLEINAPNFQSFSYNGLRDSGEIELIGCEYLKNLSLKNAIITDKWVKDNVSTFLQLEILELMRCFRLKQIEISNEKLENFLFPNCSELVEVKVDTPKLLSFMYDGYLVSLGLMNSSFILNATLSFKSRSSDPNPGAEWFIKLRELLSYFGHCKTLTLVCNSGKVLIFPQELREGMMRPLCDLKLLKIEIISSPRESHAPEKVADNLRWLCTDLVDSVLWLSPLLNTLSITSKSKHKTIKFVKEKLRVKTLVTNLYRLTHVGDRGKGDLLDDNREYDLHDDENWVTRYFLRLSSSLPGRPSLTTEFADDVSHTVTFVG</sequence>
<evidence type="ECO:0000313" key="3">
    <source>
        <dbReference type="EMBL" id="KAK2987666.1"/>
    </source>
</evidence>